<evidence type="ECO:0000256" key="8">
    <source>
        <dbReference type="ARBA" id="ARBA00047938"/>
    </source>
</evidence>
<accession>A0A9Q0IGB6</accession>
<evidence type="ECO:0000256" key="2">
    <source>
        <dbReference type="ARBA" id="ARBA00022617"/>
    </source>
</evidence>
<evidence type="ECO:0000256" key="1">
    <source>
        <dbReference type="ARBA" id="ARBA00010617"/>
    </source>
</evidence>
<evidence type="ECO:0000256" key="3">
    <source>
        <dbReference type="ARBA" id="ARBA00023004"/>
    </source>
</evidence>
<evidence type="ECO:0000313" key="12">
    <source>
        <dbReference type="EMBL" id="KAJ3597594.1"/>
    </source>
</evidence>
<dbReference type="InterPro" id="IPR002401">
    <property type="entry name" value="Cyt_P450_E_grp-I"/>
</dbReference>
<keyword evidence="11" id="KW-0503">Monooxygenase</keyword>
<name>A0A9Q0IGB6_9TELE</name>
<dbReference type="GO" id="GO:0005506">
    <property type="term" value="F:iron ion binding"/>
    <property type="evidence" value="ECO:0007669"/>
    <property type="project" value="InterPro"/>
</dbReference>
<dbReference type="InterPro" id="IPR017972">
    <property type="entry name" value="Cyt_P450_CS"/>
</dbReference>
<dbReference type="AlphaFoldDB" id="A0A9Q0IGB6"/>
<evidence type="ECO:0000256" key="7">
    <source>
        <dbReference type="ARBA" id="ARBA00043174"/>
    </source>
</evidence>
<evidence type="ECO:0000256" key="11">
    <source>
        <dbReference type="RuleBase" id="RU000461"/>
    </source>
</evidence>
<dbReference type="GO" id="GO:0020037">
    <property type="term" value="F:heme binding"/>
    <property type="evidence" value="ECO:0007669"/>
    <property type="project" value="InterPro"/>
</dbReference>
<organism evidence="12 13">
    <name type="scientific">Muraenolepis orangiensis</name>
    <name type="common">Patagonian moray cod</name>
    <dbReference type="NCBI Taxonomy" id="630683"/>
    <lineage>
        <taxon>Eukaryota</taxon>
        <taxon>Metazoa</taxon>
        <taxon>Chordata</taxon>
        <taxon>Craniata</taxon>
        <taxon>Vertebrata</taxon>
        <taxon>Euteleostomi</taxon>
        <taxon>Actinopterygii</taxon>
        <taxon>Neopterygii</taxon>
        <taxon>Teleostei</taxon>
        <taxon>Neoteleostei</taxon>
        <taxon>Acanthomorphata</taxon>
        <taxon>Zeiogadaria</taxon>
        <taxon>Gadariae</taxon>
        <taxon>Gadiformes</taxon>
        <taxon>Muraenolepidoidei</taxon>
        <taxon>Muraenolepididae</taxon>
        <taxon>Muraenolepis</taxon>
    </lineage>
</organism>
<dbReference type="InterPro" id="IPR001128">
    <property type="entry name" value="Cyt_P450"/>
</dbReference>
<comment type="function">
    <text evidence="4">Catalyzes the formation of aromatic C18 estrogens from C19 androgens.</text>
</comment>
<feature type="binding site" description="axial binding residue" evidence="10">
    <location>
        <position position="533"/>
    </location>
    <ligand>
        <name>heme</name>
        <dbReference type="ChEBI" id="CHEBI:30413"/>
    </ligand>
    <ligandPart>
        <name>Fe</name>
        <dbReference type="ChEBI" id="CHEBI:18248"/>
    </ligandPart>
</feature>
<evidence type="ECO:0000256" key="9">
    <source>
        <dbReference type="ARBA" id="ARBA00048642"/>
    </source>
</evidence>
<evidence type="ECO:0000256" key="5">
    <source>
        <dbReference type="ARBA" id="ARBA00038885"/>
    </source>
</evidence>
<keyword evidence="11" id="KW-0560">Oxidoreductase</keyword>
<dbReference type="EMBL" id="JANIIK010000109">
    <property type="protein sequence ID" value="KAJ3597594.1"/>
    <property type="molecule type" value="Genomic_DNA"/>
</dbReference>
<dbReference type="GO" id="GO:0070330">
    <property type="term" value="F:aromatase activity"/>
    <property type="evidence" value="ECO:0007669"/>
    <property type="project" value="UniProtKB-EC"/>
</dbReference>
<dbReference type="Gene3D" id="1.10.630.10">
    <property type="entry name" value="Cytochrome P450"/>
    <property type="match status" value="2"/>
</dbReference>
<reference evidence="12" key="1">
    <citation type="submission" date="2022-07" db="EMBL/GenBank/DDBJ databases">
        <title>Chromosome-level genome of Muraenolepis orangiensis.</title>
        <authorList>
            <person name="Kim J."/>
        </authorList>
    </citation>
    <scope>NUCLEOTIDE SEQUENCE</scope>
    <source>
        <strain evidence="12">KU_S4_2022</strain>
        <tissue evidence="12">Muscle</tissue>
    </source>
</reference>
<dbReference type="Pfam" id="PF00067">
    <property type="entry name" value="p450"/>
    <property type="match status" value="2"/>
</dbReference>
<dbReference type="InterPro" id="IPR050196">
    <property type="entry name" value="Cytochrome_P450_Monoox"/>
</dbReference>
<keyword evidence="10 11" id="KW-0479">Metal-binding</keyword>
<comment type="similarity">
    <text evidence="1 11">Belongs to the cytochrome P450 family.</text>
</comment>
<protein>
    <recommendedName>
        <fullName evidence="5">aromatase</fullName>
        <ecNumber evidence="5">1.14.14.14</ecNumber>
    </recommendedName>
    <alternativeName>
        <fullName evidence="7">Cytochrome P-450AROM</fullName>
    </alternativeName>
    <alternativeName>
        <fullName evidence="6">Estrogen synthase</fullName>
    </alternativeName>
</protein>
<gene>
    <name evidence="12" type="ORF">NHX12_001117</name>
</gene>
<dbReference type="InterPro" id="IPR036396">
    <property type="entry name" value="Cyt_P450_sf"/>
</dbReference>
<keyword evidence="3 10" id="KW-0408">Iron</keyword>
<dbReference type="PANTHER" id="PTHR24291">
    <property type="entry name" value="CYTOCHROME P450 FAMILY 4"/>
    <property type="match status" value="1"/>
</dbReference>
<proteinExistence type="inferred from homology"/>
<comment type="catalytic activity">
    <reaction evidence="9">
        <text>androst-4-ene-3,17-dione + 3 reduced [NADPH--hemoprotein reductase] + 3 O2 = estrone + formate + 3 oxidized [NADPH--hemoprotein reductase] + 4 H2O + 4 H(+)</text>
        <dbReference type="Rhea" id="RHEA:38195"/>
        <dbReference type="Rhea" id="RHEA-COMP:11964"/>
        <dbReference type="Rhea" id="RHEA-COMP:11965"/>
        <dbReference type="ChEBI" id="CHEBI:15377"/>
        <dbReference type="ChEBI" id="CHEBI:15378"/>
        <dbReference type="ChEBI" id="CHEBI:15379"/>
        <dbReference type="ChEBI" id="CHEBI:15740"/>
        <dbReference type="ChEBI" id="CHEBI:16422"/>
        <dbReference type="ChEBI" id="CHEBI:17263"/>
        <dbReference type="ChEBI" id="CHEBI:57618"/>
        <dbReference type="ChEBI" id="CHEBI:58210"/>
        <dbReference type="EC" id="1.14.14.14"/>
    </reaction>
</comment>
<dbReference type="OrthoDB" id="1470350at2759"/>
<keyword evidence="13" id="KW-1185">Reference proteome</keyword>
<dbReference type="PROSITE" id="PS00086">
    <property type="entry name" value="CYTOCHROME_P450"/>
    <property type="match status" value="1"/>
</dbReference>
<dbReference type="EC" id="1.14.14.14" evidence="5"/>
<comment type="catalytic activity">
    <reaction evidence="8">
        <text>testosterone + 3 reduced [NADPH--hemoprotein reductase] + 3 O2 = 17beta-estradiol + formate + 3 oxidized [NADPH--hemoprotein reductase] + 4 H2O + 4 H(+)</text>
        <dbReference type="Rhea" id="RHEA:38191"/>
        <dbReference type="Rhea" id="RHEA-COMP:11964"/>
        <dbReference type="Rhea" id="RHEA-COMP:11965"/>
        <dbReference type="ChEBI" id="CHEBI:15377"/>
        <dbReference type="ChEBI" id="CHEBI:15378"/>
        <dbReference type="ChEBI" id="CHEBI:15379"/>
        <dbReference type="ChEBI" id="CHEBI:15740"/>
        <dbReference type="ChEBI" id="CHEBI:16469"/>
        <dbReference type="ChEBI" id="CHEBI:17347"/>
        <dbReference type="ChEBI" id="CHEBI:57618"/>
        <dbReference type="ChEBI" id="CHEBI:58210"/>
        <dbReference type="EC" id="1.14.14.14"/>
    </reaction>
</comment>
<comment type="caution">
    <text evidence="12">The sequence shown here is derived from an EMBL/GenBank/DDBJ whole genome shotgun (WGS) entry which is preliminary data.</text>
</comment>
<evidence type="ECO:0000256" key="4">
    <source>
        <dbReference type="ARBA" id="ARBA00037202"/>
    </source>
</evidence>
<dbReference type="PRINTS" id="PR00385">
    <property type="entry name" value="P450"/>
</dbReference>
<keyword evidence="2 10" id="KW-0349">Heme</keyword>
<dbReference type="SUPFAM" id="SSF48264">
    <property type="entry name" value="Cytochrome P450"/>
    <property type="match status" value="2"/>
</dbReference>
<sequence>MSRKLVEREESGTNVYIKAVYELSHLINTRLWIFPYHSDIIFYLSPHGFRFRRACRDEDQKALSDEAIRAEVDTFMFEGHDTMASGISFLLYSMASHPQHQKICREEILQVLGDRETLDWDDLNRIPYTTMCIKESLRLYPPVPEVARKLTKTMTFFDGRSLPEGSYVGINIYCHHRNDTVWENPLIKRDGTELDKKLGWAGNYPFAFPIWFGPFLSILTCHHPHYIKTVVSSSEPKEDIVYRFLKPWIGDGLLVTSGQKWFSHRRLLTPGFHFNILKPYVKLTADCSKVMLDKWEGYSQTNELFEVSGDVSLMSLDNIMKCAFSNDSNCQNKDGTNVYIKAVYELSHLINTRLRIFPYHSDIIFYLSPHGFRFRRACRVTHRHTERIQAKRNLDFLDILLCARDEDQKALSDEAIRAEVDTFMFEGHDTTASGISFLLYSMASHPQHQKICREEILQVLGDRETLDWDDLNRIPYTTMCIKESLRLYPPVPEVARKLTKTMTFFDGRSLPEENISKRPPHAFLPFSAGPRNCIGQNFAMNELKVVIAQTLRRYQLMADPARPPKISTRLVLCSVNGLYIRIKPL</sequence>
<evidence type="ECO:0000313" key="13">
    <source>
        <dbReference type="Proteomes" id="UP001148018"/>
    </source>
</evidence>
<evidence type="ECO:0000256" key="10">
    <source>
        <dbReference type="PIRSR" id="PIRSR602401-1"/>
    </source>
</evidence>
<comment type="cofactor">
    <cofactor evidence="10">
        <name>heme</name>
        <dbReference type="ChEBI" id="CHEBI:30413"/>
    </cofactor>
</comment>
<dbReference type="PANTHER" id="PTHR24291:SF201">
    <property type="entry name" value="CYTOCHROME P450, FAMILY 4, SUBFAMILY B, POLYPEPTIDE 7"/>
    <property type="match status" value="1"/>
</dbReference>
<dbReference type="Proteomes" id="UP001148018">
    <property type="component" value="Unassembled WGS sequence"/>
</dbReference>
<evidence type="ECO:0000256" key="6">
    <source>
        <dbReference type="ARBA" id="ARBA00042499"/>
    </source>
</evidence>
<dbReference type="PRINTS" id="PR00463">
    <property type="entry name" value="EP450I"/>
</dbReference>